<evidence type="ECO:0000313" key="3">
    <source>
        <dbReference type="EMBL" id="OAQ72359.1"/>
    </source>
</evidence>
<name>A0A179G5C0_METCM</name>
<feature type="compositionally biased region" description="Basic and acidic residues" evidence="1">
    <location>
        <begin position="71"/>
        <end position="87"/>
    </location>
</feature>
<dbReference type="OrthoDB" id="3365399at2759"/>
<comment type="caution">
    <text evidence="3">The sequence shown here is derived from an EMBL/GenBank/DDBJ whole genome shotgun (WGS) entry which is preliminary data.</text>
</comment>
<proteinExistence type="predicted"/>
<dbReference type="Proteomes" id="UP000078397">
    <property type="component" value="Unassembled WGS sequence"/>
</dbReference>
<feature type="compositionally biased region" description="Basic and acidic residues" evidence="1">
    <location>
        <begin position="46"/>
        <end position="64"/>
    </location>
</feature>
<evidence type="ECO:0000256" key="1">
    <source>
        <dbReference type="SAM" id="MobiDB-lite"/>
    </source>
</evidence>
<feature type="region of interest" description="Disordered" evidence="1">
    <location>
        <begin position="393"/>
        <end position="422"/>
    </location>
</feature>
<dbReference type="PROSITE" id="PS50053">
    <property type="entry name" value="UBIQUITIN_2"/>
    <property type="match status" value="1"/>
</dbReference>
<evidence type="ECO:0000259" key="2">
    <source>
        <dbReference type="PROSITE" id="PS50053"/>
    </source>
</evidence>
<dbReference type="InterPro" id="IPR000626">
    <property type="entry name" value="Ubiquitin-like_dom"/>
</dbReference>
<dbReference type="SUPFAM" id="SSF54236">
    <property type="entry name" value="Ubiquitin-like"/>
    <property type="match status" value="1"/>
</dbReference>
<feature type="compositionally biased region" description="Acidic residues" evidence="1">
    <location>
        <begin position="404"/>
        <end position="417"/>
    </location>
</feature>
<reference evidence="3 4" key="1">
    <citation type="journal article" date="2016" name="PLoS Pathog.">
        <title>Biosynthesis of antibiotic leucinostatins in bio-control fungus Purpureocillium lilacinum and their inhibition on phytophthora revealed by genome mining.</title>
        <authorList>
            <person name="Wang G."/>
            <person name="Liu Z."/>
            <person name="Lin R."/>
            <person name="Li E."/>
            <person name="Mao Z."/>
            <person name="Ling J."/>
            <person name="Yang Y."/>
            <person name="Yin W.B."/>
            <person name="Xie B."/>
        </authorList>
    </citation>
    <scope>NUCLEOTIDE SEQUENCE [LARGE SCALE GENOMIC DNA]</scope>
    <source>
        <strain evidence="3">170</strain>
    </source>
</reference>
<dbReference type="Pfam" id="PF11976">
    <property type="entry name" value="Rad60-SLD"/>
    <property type="match status" value="1"/>
</dbReference>
<dbReference type="Gene3D" id="3.10.20.90">
    <property type="entry name" value="Phosphatidylinositol 3-kinase Catalytic Subunit, Chain A, domain 1"/>
    <property type="match status" value="1"/>
</dbReference>
<dbReference type="RefSeq" id="XP_018148442.1">
    <property type="nucleotide sequence ID" value="XM_018290538.1"/>
</dbReference>
<feature type="region of interest" description="Disordered" evidence="1">
    <location>
        <begin position="1"/>
        <end position="123"/>
    </location>
</feature>
<feature type="compositionally biased region" description="Acidic residues" evidence="1">
    <location>
        <begin position="88"/>
        <end position="97"/>
    </location>
</feature>
<keyword evidence="4" id="KW-1185">Reference proteome</keyword>
<feature type="domain" description="Ubiquitin-like" evidence="2">
    <location>
        <begin position="425"/>
        <end position="497"/>
    </location>
</feature>
<dbReference type="EMBL" id="LSBJ02000001">
    <property type="protein sequence ID" value="OAQ72359.1"/>
    <property type="molecule type" value="Genomic_DNA"/>
</dbReference>
<sequence length="497" mass="55935">MSGEETSPPRPRAKKLPFKPTALRKSASQKVETPADATNTDDDGLELFRRSKEMEPIMAADRERRMKKKQKQEEERRKSAESAKRQLEDEDQTGVEVDEVRHDSPQDARSGTPVIGEPKDGNSTRFVSRVEGEVCLFTLADGLQSELVTPPASKRTRLDTPPSRRNVENIDIVPDDSPSTRLLRSHTKTTTTGSVHHPIIGAPNAEPISLLDSDDDDDDCVQITSIHTRQRDDSVEVLETSFAAQDDDDEFAEYIRKAEEQRARDKAMLSVGPDGAAAKDPIDVLVTSVVPGTKPCCFKFLFDKQLRVARNTWLSLQHHKGLLKEVQKEDDIILTWRRQKVYAFSTLLSLGIRPQGNGRAVVDGNSSNGLAGDRTRVHMEAWTLELFQEMEREGEQRRKREAGELPDDETSPQDEGEPPPPEVKIRVILKARDLEDVRLTVRPETTVETLVTGFRSQRSIGSDKDVGLWFDGDRLEEHVTMDEAEIDDMDTFEVHIK</sequence>
<evidence type="ECO:0000313" key="4">
    <source>
        <dbReference type="Proteomes" id="UP000078397"/>
    </source>
</evidence>
<protein>
    <submittedName>
        <fullName evidence="3">Ubiquitin supergroup</fullName>
    </submittedName>
</protein>
<dbReference type="AlphaFoldDB" id="A0A179G5C0"/>
<dbReference type="GeneID" id="28854532"/>
<organism evidence="3 4">
    <name type="scientific">Pochonia chlamydosporia 170</name>
    <dbReference type="NCBI Taxonomy" id="1380566"/>
    <lineage>
        <taxon>Eukaryota</taxon>
        <taxon>Fungi</taxon>
        <taxon>Dikarya</taxon>
        <taxon>Ascomycota</taxon>
        <taxon>Pezizomycotina</taxon>
        <taxon>Sordariomycetes</taxon>
        <taxon>Hypocreomycetidae</taxon>
        <taxon>Hypocreales</taxon>
        <taxon>Clavicipitaceae</taxon>
        <taxon>Pochonia</taxon>
    </lineage>
</organism>
<dbReference type="KEGG" id="pchm:VFPPC_12761"/>
<feature type="compositionally biased region" description="Basic and acidic residues" evidence="1">
    <location>
        <begin position="393"/>
        <end position="403"/>
    </location>
</feature>
<dbReference type="InterPro" id="IPR029071">
    <property type="entry name" value="Ubiquitin-like_domsf"/>
</dbReference>
<dbReference type="InterPro" id="IPR022617">
    <property type="entry name" value="Rad60/SUMO-like_dom"/>
</dbReference>
<feature type="region of interest" description="Disordered" evidence="1">
    <location>
        <begin position="150"/>
        <end position="182"/>
    </location>
</feature>
<accession>A0A179G5C0</accession>
<gene>
    <name evidence="3" type="ORF">VFPPC_12761</name>
</gene>